<evidence type="ECO:0000313" key="2">
    <source>
        <dbReference type="Proteomes" id="UP001310022"/>
    </source>
</evidence>
<comment type="caution">
    <text evidence="1">The sequence shown here is derived from an EMBL/GenBank/DDBJ whole genome shotgun (WGS) entry which is preliminary data.</text>
</comment>
<keyword evidence="2" id="KW-1185">Reference proteome</keyword>
<dbReference type="Proteomes" id="UP001310022">
    <property type="component" value="Unassembled WGS sequence"/>
</dbReference>
<protein>
    <submittedName>
        <fullName evidence="1">Uncharacterized protein</fullName>
    </submittedName>
</protein>
<evidence type="ECO:0000313" key="1">
    <source>
        <dbReference type="EMBL" id="GJM59904.1"/>
    </source>
</evidence>
<sequence length="98" mass="11174">MGPAFFVFKGIFSWVMRFFKWLIFVNPDYLCLNPRLAARPGKGRNNSLFQSFSTEADKGGESKYAPIRALKIWENKLKYASFKLFVVIHASCSVNNSG</sequence>
<proteinExistence type="predicted"/>
<dbReference type="EMBL" id="BQKE01000001">
    <property type="protein sequence ID" value="GJM59904.1"/>
    <property type="molecule type" value="Genomic_DNA"/>
</dbReference>
<name>A0AAN5AIH4_9BACT</name>
<gene>
    <name evidence="1" type="ORF">PEDI_04560</name>
</gene>
<accession>A0AAN5AIH4</accession>
<reference evidence="1 2" key="1">
    <citation type="submission" date="2021-12" db="EMBL/GenBank/DDBJ databases">
        <title>Genome sequencing of bacteria with rrn-lacking chromosome and rrn-plasmid.</title>
        <authorList>
            <person name="Anda M."/>
            <person name="Iwasaki W."/>
        </authorList>
    </citation>
    <scope>NUCLEOTIDE SEQUENCE [LARGE SCALE GENOMIC DNA]</scope>
    <source>
        <strain evidence="1 2">NBRC 15940</strain>
    </source>
</reference>
<organism evidence="1 2">
    <name type="scientific">Persicobacter diffluens</name>
    <dbReference type="NCBI Taxonomy" id="981"/>
    <lineage>
        <taxon>Bacteria</taxon>
        <taxon>Pseudomonadati</taxon>
        <taxon>Bacteroidota</taxon>
        <taxon>Cytophagia</taxon>
        <taxon>Cytophagales</taxon>
        <taxon>Persicobacteraceae</taxon>
        <taxon>Persicobacter</taxon>
    </lineage>
</organism>
<dbReference type="AlphaFoldDB" id="A0AAN5AIH4"/>